<reference evidence="1 2" key="1">
    <citation type="submission" date="2019-01" db="EMBL/GenBank/DDBJ databases">
        <title>Draft genome sequence of Dictyobacter sp. Uno17.</title>
        <authorList>
            <person name="Wang C.M."/>
            <person name="Zheng Y."/>
            <person name="Sakai Y."/>
            <person name="Abe K."/>
            <person name="Yokota A."/>
            <person name="Yabe S."/>
        </authorList>
    </citation>
    <scope>NUCLEOTIDE SEQUENCE [LARGE SCALE GENOMIC DNA]</scope>
    <source>
        <strain evidence="1 2">Uno17</strain>
    </source>
</reference>
<sequence length="101" mass="11747">MLTGNHTPDAEIRASSLPIIAVQVIEKPIVLDITLQDELTHFVALTDRYTHIWYFTHETNISILRQALQRIDEERQHQESNYQPLLSRVTFYNSDSQALQV</sequence>
<evidence type="ECO:0000313" key="1">
    <source>
        <dbReference type="EMBL" id="GCF12044.1"/>
    </source>
</evidence>
<evidence type="ECO:0000313" key="2">
    <source>
        <dbReference type="Proteomes" id="UP000322530"/>
    </source>
</evidence>
<dbReference type="Proteomes" id="UP000322530">
    <property type="component" value="Unassembled WGS sequence"/>
</dbReference>
<name>A0A5A5TLS6_9CHLR</name>
<accession>A0A5A5TLS6</accession>
<comment type="caution">
    <text evidence="1">The sequence shown here is derived from an EMBL/GenBank/DDBJ whole genome shotgun (WGS) entry which is preliminary data.</text>
</comment>
<proteinExistence type="predicted"/>
<protein>
    <submittedName>
        <fullName evidence="1">Uncharacterized protein</fullName>
    </submittedName>
</protein>
<keyword evidence="2" id="KW-1185">Reference proteome</keyword>
<gene>
    <name evidence="1" type="ORF">KDI_56080</name>
</gene>
<dbReference type="AlphaFoldDB" id="A0A5A5TLS6"/>
<dbReference type="EMBL" id="BIXY01000231">
    <property type="protein sequence ID" value="GCF12044.1"/>
    <property type="molecule type" value="Genomic_DNA"/>
</dbReference>
<dbReference type="RefSeq" id="WP_149404834.1">
    <property type="nucleotide sequence ID" value="NZ_BIXY01000231.1"/>
</dbReference>
<organism evidence="1 2">
    <name type="scientific">Dictyobacter arantiisoli</name>
    <dbReference type="NCBI Taxonomy" id="2014874"/>
    <lineage>
        <taxon>Bacteria</taxon>
        <taxon>Bacillati</taxon>
        <taxon>Chloroflexota</taxon>
        <taxon>Ktedonobacteria</taxon>
        <taxon>Ktedonobacterales</taxon>
        <taxon>Dictyobacteraceae</taxon>
        <taxon>Dictyobacter</taxon>
    </lineage>
</organism>